<keyword evidence="2" id="KW-1185">Reference proteome</keyword>
<dbReference type="Proteomes" id="UP000824120">
    <property type="component" value="Chromosome 9"/>
</dbReference>
<evidence type="ECO:0000313" key="2">
    <source>
        <dbReference type="Proteomes" id="UP000824120"/>
    </source>
</evidence>
<accession>A0A9J5XEJ4</accession>
<proteinExistence type="predicted"/>
<dbReference type="EMBL" id="JACXVP010000009">
    <property type="protein sequence ID" value="KAG5585304.1"/>
    <property type="molecule type" value="Genomic_DNA"/>
</dbReference>
<comment type="caution">
    <text evidence="1">The sequence shown here is derived from an EMBL/GenBank/DDBJ whole genome shotgun (WGS) entry which is preliminary data.</text>
</comment>
<organism evidence="1 2">
    <name type="scientific">Solanum commersonii</name>
    <name type="common">Commerson's wild potato</name>
    <name type="synonym">Commerson's nightshade</name>
    <dbReference type="NCBI Taxonomy" id="4109"/>
    <lineage>
        <taxon>Eukaryota</taxon>
        <taxon>Viridiplantae</taxon>
        <taxon>Streptophyta</taxon>
        <taxon>Embryophyta</taxon>
        <taxon>Tracheophyta</taxon>
        <taxon>Spermatophyta</taxon>
        <taxon>Magnoliopsida</taxon>
        <taxon>eudicotyledons</taxon>
        <taxon>Gunneridae</taxon>
        <taxon>Pentapetalae</taxon>
        <taxon>asterids</taxon>
        <taxon>lamiids</taxon>
        <taxon>Solanales</taxon>
        <taxon>Solanaceae</taxon>
        <taxon>Solanoideae</taxon>
        <taxon>Solaneae</taxon>
        <taxon>Solanum</taxon>
    </lineage>
</organism>
<name>A0A9J5XEJ4_SOLCO</name>
<reference evidence="1 2" key="1">
    <citation type="submission" date="2020-09" db="EMBL/GenBank/DDBJ databases">
        <title>De no assembly of potato wild relative species, Solanum commersonii.</title>
        <authorList>
            <person name="Cho K."/>
        </authorList>
    </citation>
    <scope>NUCLEOTIDE SEQUENCE [LARGE SCALE GENOMIC DNA]</scope>
    <source>
        <strain evidence="1">LZ3.2</strain>
        <tissue evidence="1">Leaf</tissue>
    </source>
</reference>
<dbReference type="AlphaFoldDB" id="A0A9J5XEJ4"/>
<protein>
    <submittedName>
        <fullName evidence="1">Uncharacterized protein</fullName>
    </submittedName>
</protein>
<gene>
    <name evidence="1" type="ORF">H5410_045738</name>
</gene>
<sequence>MNIKSDWNVPNAATESMVDLFGELISMFNQNGRVSKKCGKRGFTNIEMQSIVTHILLNCPEIQPYLTFKLKKFLGTRKQIIAVYTYKVMLMVGLRRRLYCFGVSGLTHHIEAQRDKADWWIVIKTNIVGGIKIDNVLDVAYQNDVAIVHQQVDDALETTLQHPQHTRGAKTVGTITREMIRKIIGAHSNWNGGFQEDSCEKKRK</sequence>
<evidence type="ECO:0000313" key="1">
    <source>
        <dbReference type="EMBL" id="KAG5585304.1"/>
    </source>
</evidence>